<reference evidence="1" key="1">
    <citation type="submission" date="2023-07" db="EMBL/GenBank/DDBJ databases">
        <title>draft genome sequence of fig (Ficus carica).</title>
        <authorList>
            <person name="Takahashi T."/>
            <person name="Nishimura K."/>
        </authorList>
    </citation>
    <scope>NUCLEOTIDE SEQUENCE</scope>
</reference>
<comment type="caution">
    <text evidence="1">The sequence shown here is derived from an EMBL/GenBank/DDBJ whole genome shotgun (WGS) entry which is preliminary data.</text>
</comment>
<gene>
    <name evidence="1" type="ORF">TIFTF001_050724</name>
</gene>
<accession>A0AA87ZQR7</accession>
<dbReference type="AlphaFoldDB" id="A0AA87ZQR7"/>
<keyword evidence="2" id="KW-1185">Reference proteome</keyword>
<proteinExistence type="predicted"/>
<organism evidence="1 2">
    <name type="scientific">Ficus carica</name>
    <name type="common">Common fig</name>
    <dbReference type="NCBI Taxonomy" id="3494"/>
    <lineage>
        <taxon>Eukaryota</taxon>
        <taxon>Viridiplantae</taxon>
        <taxon>Streptophyta</taxon>
        <taxon>Embryophyta</taxon>
        <taxon>Tracheophyta</taxon>
        <taxon>Spermatophyta</taxon>
        <taxon>Magnoliopsida</taxon>
        <taxon>eudicotyledons</taxon>
        <taxon>Gunneridae</taxon>
        <taxon>Pentapetalae</taxon>
        <taxon>rosids</taxon>
        <taxon>fabids</taxon>
        <taxon>Rosales</taxon>
        <taxon>Moraceae</taxon>
        <taxon>Ficeae</taxon>
        <taxon>Ficus</taxon>
    </lineage>
</organism>
<protein>
    <submittedName>
        <fullName evidence="1">Uncharacterized protein</fullName>
    </submittedName>
</protein>
<name>A0AA87ZQR7_FICCA</name>
<dbReference type="Proteomes" id="UP001187192">
    <property type="component" value="Unassembled WGS sequence"/>
</dbReference>
<sequence>MTRSTTWKNVEKELICGQYLPLHFCLSVWNNFELVLEANPDSLYCIPLVDQWSSSGRLNRYRGDHLGYLVLCSSYLTEGPMAPSMARWYGTVMATPSFNRKTGAGLKDFASNLSVEVCFKHFEMSTTSARKDGKTMVELQWRHWAMLQGRFEMGDMMKFCFLEREMLL</sequence>
<evidence type="ECO:0000313" key="2">
    <source>
        <dbReference type="Proteomes" id="UP001187192"/>
    </source>
</evidence>
<dbReference type="EMBL" id="BTGU01008628">
    <property type="protein sequence ID" value="GMN31273.1"/>
    <property type="molecule type" value="Genomic_DNA"/>
</dbReference>
<evidence type="ECO:0000313" key="1">
    <source>
        <dbReference type="EMBL" id="GMN31273.1"/>
    </source>
</evidence>